<dbReference type="InterPro" id="IPR023368">
    <property type="entry name" value="UPF0066_cons_site"/>
</dbReference>
<evidence type="ECO:0000256" key="2">
    <source>
        <dbReference type="ARBA" id="ARBA00033753"/>
    </source>
</evidence>
<organism evidence="4 5">
    <name type="scientific">Candidatus Desulfatibia vada</name>
    <dbReference type="NCBI Taxonomy" id="2841696"/>
    <lineage>
        <taxon>Bacteria</taxon>
        <taxon>Pseudomonadati</taxon>
        <taxon>Thermodesulfobacteriota</taxon>
        <taxon>Desulfobacteria</taxon>
        <taxon>Desulfobacterales</taxon>
        <taxon>Desulfobacterales incertae sedis</taxon>
        <taxon>Candidatus Desulfatibia</taxon>
    </lineage>
</organism>
<evidence type="ECO:0000313" key="5">
    <source>
        <dbReference type="Proteomes" id="UP000605201"/>
    </source>
</evidence>
<sequence length="165" mass="18458">MNDITYRPIGNIRTPFKKQAGMPIQPSGAKGVRGTIKINKDYIGGLKDLEGFSHIILIYHFHLSQGYSMHVTPFLDDQPRGVFATRAPRRPNALGLSVVKLNAVEEDTLKIENVDIIDGTPLLDIKPYVPEFDAQAEVKTGWLAEVKKQVKQVKSDNRFNSSKKV</sequence>
<evidence type="ECO:0000256" key="1">
    <source>
        <dbReference type="ARBA" id="ARBA00022691"/>
    </source>
</evidence>
<dbReference type="CDD" id="cd09281">
    <property type="entry name" value="UPF0066"/>
    <property type="match status" value="1"/>
</dbReference>
<gene>
    <name evidence="4" type="primary">tsaA</name>
    <name evidence="4" type="ORF">H8D96_03680</name>
</gene>
<proteinExistence type="inferred from homology"/>
<dbReference type="InterPro" id="IPR036413">
    <property type="entry name" value="YaeB-like_sf"/>
</dbReference>
<dbReference type="Gene3D" id="2.40.30.70">
    <property type="entry name" value="YaeB-like"/>
    <property type="match status" value="1"/>
</dbReference>
<dbReference type="SUPFAM" id="SSF118196">
    <property type="entry name" value="YaeB-like"/>
    <property type="match status" value="1"/>
</dbReference>
<dbReference type="PROSITE" id="PS01318">
    <property type="entry name" value="TSAA_1"/>
    <property type="match status" value="1"/>
</dbReference>
<dbReference type="AlphaFoldDB" id="A0A8J6TL36"/>
<dbReference type="Pfam" id="PF01980">
    <property type="entry name" value="TrmO_N"/>
    <property type="match status" value="1"/>
</dbReference>
<name>A0A8J6TL36_9BACT</name>
<dbReference type="PROSITE" id="PS51668">
    <property type="entry name" value="TSAA_2"/>
    <property type="match status" value="1"/>
</dbReference>
<dbReference type="EMBL" id="JACNIG010000100">
    <property type="protein sequence ID" value="MBC8431001.1"/>
    <property type="molecule type" value="Genomic_DNA"/>
</dbReference>
<evidence type="ECO:0000313" key="4">
    <source>
        <dbReference type="EMBL" id="MBC8431001.1"/>
    </source>
</evidence>
<dbReference type="Proteomes" id="UP000605201">
    <property type="component" value="Unassembled WGS sequence"/>
</dbReference>
<dbReference type="InterPro" id="IPR036414">
    <property type="entry name" value="YaeB_N_sf"/>
</dbReference>
<feature type="domain" description="TsaA-like" evidence="3">
    <location>
        <begin position="6"/>
        <end position="137"/>
    </location>
</feature>
<evidence type="ECO:0000259" key="3">
    <source>
        <dbReference type="PROSITE" id="PS51668"/>
    </source>
</evidence>
<comment type="similarity">
    <text evidence="2">Belongs to the tRNA methyltransferase O family.</text>
</comment>
<dbReference type="PANTHER" id="PTHR12818:SF0">
    <property type="entry name" value="TRNA (ADENINE(37)-N6)-METHYLTRANSFERASE"/>
    <property type="match status" value="1"/>
</dbReference>
<reference evidence="4 5" key="1">
    <citation type="submission" date="2020-08" db="EMBL/GenBank/DDBJ databases">
        <title>Bridging the membrane lipid divide: bacteria of the FCB group superphylum have the potential to synthesize archaeal ether lipids.</title>
        <authorList>
            <person name="Villanueva L."/>
            <person name="Von Meijenfeldt F.A.B."/>
            <person name="Westbye A.B."/>
            <person name="Yadav S."/>
            <person name="Hopmans E.C."/>
            <person name="Dutilh B.E."/>
            <person name="Sinninghe Damste J.S."/>
        </authorList>
    </citation>
    <scope>NUCLEOTIDE SEQUENCE [LARGE SCALE GENOMIC DNA]</scope>
    <source>
        <strain evidence="4">NIOZ-UU17</strain>
    </source>
</reference>
<dbReference type="PANTHER" id="PTHR12818">
    <property type="entry name" value="TRNA (ADENINE(37)-N6)-METHYLTRANSFERASE"/>
    <property type="match status" value="1"/>
</dbReference>
<dbReference type="InterPro" id="IPR023370">
    <property type="entry name" value="TrmO-like_N"/>
</dbReference>
<keyword evidence="1" id="KW-0949">S-adenosyl-L-methionine</keyword>
<comment type="caution">
    <text evidence="4">The sequence shown here is derived from an EMBL/GenBank/DDBJ whole genome shotgun (WGS) entry which is preliminary data.</text>
</comment>
<dbReference type="NCBIfam" id="TIGR00104">
    <property type="entry name" value="tRNA_TsaA"/>
    <property type="match status" value="1"/>
</dbReference>
<accession>A0A8J6TL36</accession>
<dbReference type="InterPro" id="IPR040372">
    <property type="entry name" value="YaeB-like"/>
</dbReference>
<protein>
    <submittedName>
        <fullName evidence="4">tRNA (N6-threonylcarbamoyladenosine(37)-N6)-methyltransferase TrmO</fullName>
    </submittedName>
</protein>